<proteinExistence type="predicted"/>
<dbReference type="NCBIfam" id="NF002969">
    <property type="entry name" value="PRK03643.1"/>
    <property type="match status" value="1"/>
</dbReference>
<dbReference type="PANTHER" id="PTHR30524">
    <property type="entry name" value="MANNITOL-1-PHOSPHATE 5-DEHYDROGENASE"/>
    <property type="match status" value="1"/>
</dbReference>
<evidence type="ECO:0000256" key="1">
    <source>
        <dbReference type="ARBA" id="ARBA00023002"/>
    </source>
</evidence>
<dbReference type="EMBL" id="FNFL01000001">
    <property type="protein sequence ID" value="SDJ77663.1"/>
    <property type="molecule type" value="Genomic_DNA"/>
</dbReference>
<organism evidence="6 7">
    <name type="scientific">Sediminibacillus albus</name>
    <dbReference type="NCBI Taxonomy" id="407036"/>
    <lineage>
        <taxon>Bacteria</taxon>
        <taxon>Bacillati</taxon>
        <taxon>Bacillota</taxon>
        <taxon>Bacilli</taxon>
        <taxon>Bacillales</taxon>
        <taxon>Bacillaceae</taxon>
        <taxon>Sediminibacillus</taxon>
    </lineage>
</organism>
<evidence type="ECO:0000259" key="5">
    <source>
        <dbReference type="Pfam" id="PF08125"/>
    </source>
</evidence>
<keyword evidence="7" id="KW-1185">Reference proteome</keyword>
<dbReference type="InterPro" id="IPR036291">
    <property type="entry name" value="NAD(P)-bd_dom_sf"/>
</dbReference>
<dbReference type="AlphaFoldDB" id="A0A1G8WHU5"/>
<dbReference type="GO" id="GO:0019592">
    <property type="term" value="P:mannitol catabolic process"/>
    <property type="evidence" value="ECO:0007669"/>
    <property type="project" value="TreeGrafter"/>
</dbReference>
<evidence type="ECO:0000313" key="7">
    <source>
        <dbReference type="Proteomes" id="UP000198694"/>
    </source>
</evidence>
<dbReference type="InterPro" id="IPR013328">
    <property type="entry name" value="6PGD_dom2"/>
</dbReference>
<dbReference type="OrthoDB" id="9768714at2"/>
<sequence>MPKLSKRLQTVSQEVEWHPIEGSMPEKVLQIGEGNFLRGFVDWMVHQMNKQGIFNGSIVAVQPTPHGRVLPKLVEQDCLYTTVLRGRQDGRVVDKAEIIPSISRGINPYEEWEKVLQTAASSDLEIIISNTTEAGITYMEEPFPEKDSPLSFPGKLAAILYHRYQAFSGKSEAGLFILPCELIEGNGGKLKALVKQIARDWQLGSDFIEWVETANYFYDTLVDRIVTGYPNGAGDAFMARLGYHDRLMTIGEPYHLFVIDGNKAIREKFPLDQAGINVKWGDIERYRQLKVRLLNGPHTLMSSVAFLAGADTVLDVMEDNALRGFIDKGFEEILLTVPMDNRVKQEFAEAVKERFLNPYNKHYLLDIAMNSIYKYKTRLLPALHTYTGKSEKLPEAIVLSLAALLVFYRPIRHGEKGIIGMRNGEEYAARESEITVKKISECWEKYSTGEIGIPELVFSFLGSRSIWEADLNEIEQLTQTVSTYVEQILLNGMEETLRKLLKDNVSPLL</sequence>
<dbReference type="InterPro" id="IPR013118">
    <property type="entry name" value="Mannitol_DH_C"/>
</dbReference>
<dbReference type="SUPFAM" id="SSF51735">
    <property type="entry name" value="NAD(P)-binding Rossmann-fold domains"/>
    <property type="match status" value="1"/>
</dbReference>
<dbReference type="GO" id="GO:0008926">
    <property type="term" value="F:mannitol-1-phosphate 5-dehydrogenase activity"/>
    <property type="evidence" value="ECO:0007669"/>
    <property type="project" value="UniProtKB-EC"/>
</dbReference>
<dbReference type="STRING" id="407036.SAMN05216243_0805"/>
<keyword evidence="1" id="KW-0560">Oxidoreductase</keyword>
<evidence type="ECO:0000256" key="2">
    <source>
        <dbReference type="ARBA" id="ARBA00023027"/>
    </source>
</evidence>
<accession>A0A1G8WHU5</accession>
<reference evidence="6 7" key="1">
    <citation type="submission" date="2016-10" db="EMBL/GenBank/DDBJ databases">
        <authorList>
            <person name="de Groot N.N."/>
        </authorList>
    </citation>
    <scope>NUCLEOTIDE SEQUENCE [LARGE SCALE GENOMIC DNA]</scope>
    <source>
        <strain evidence="6 7">CGMCC 1.6502</strain>
    </source>
</reference>
<dbReference type="PANTHER" id="PTHR30524:SF0">
    <property type="entry name" value="ALTRONATE OXIDOREDUCTASE-RELATED"/>
    <property type="match status" value="1"/>
</dbReference>
<dbReference type="SUPFAM" id="SSF48179">
    <property type="entry name" value="6-phosphogluconate dehydrogenase C-terminal domain-like"/>
    <property type="match status" value="1"/>
</dbReference>
<comment type="catalytic activity">
    <reaction evidence="3">
        <text>D-mannitol 1-phosphate + NAD(+) = beta-D-fructose 6-phosphate + NADH + H(+)</text>
        <dbReference type="Rhea" id="RHEA:19661"/>
        <dbReference type="ChEBI" id="CHEBI:15378"/>
        <dbReference type="ChEBI" id="CHEBI:57540"/>
        <dbReference type="ChEBI" id="CHEBI:57634"/>
        <dbReference type="ChEBI" id="CHEBI:57945"/>
        <dbReference type="ChEBI" id="CHEBI:61381"/>
        <dbReference type="EC" id="1.1.1.17"/>
    </reaction>
</comment>
<dbReference type="InterPro" id="IPR013131">
    <property type="entry name" value="Mannitol_DH_N"/>
</dbReference>
<feature type="domain" description="Mannitol dehydrogenase N-terminal" evidence="4">
    <location>
        <begin position="27"/>
        <end position="268"/>
    </location>
</feature>
<dbReference type="Pfam" id="PF01232">
    <property type="entry name" value="Mannitol_dh"/>
    <property type="match status" value="1"/>
</dbReference>
<dbReference type="Gene3D" id="1.10.1040.10">
    <property type="entry name" value="N-(1-d-carboxylethyl)-l-norvaline Dehydrogenase, domain 2"/>
    <property type="match status" value="1"/>
</dbReference>
<name>A0A1G8WHU5_9BACI</name>
<dbReference type="RefSeq" id="WP_093211277.1">
    <property type="nucleotide sequence ID" value="NZ_FNFL01000001.1"/>
</dbReference>
<dbReference type="Gene3D" id="3.40.50.720">
    <property type="entry name" value="NAD(P)-binding Rossmann-like Domain"/>
    <property type="match status" value="1"/>
</dbReference>
<feature type="domain" description="Mannitol dehydrogenase C-terminal" evidence="5">
    <location>
        <begin position="282"/>
        <end position="488"/>
    </location>
</feature>
<dbReference type="GO" id="GO:0005829">
    <property type="term" value="C:cytosol"/>
    <property type="evidence" value="ECO:0007669"/>
    <property type="project" value="TreeGrafter"/>
</dbReference>
<evidence type="ECO:0000256" key="3">
    <source>
        <dbReference type="ARBA" id="ARBA00048615"/>
    </source>
</evidence>
<dbReference type="Proteomes" id="UP000198694">
    <property type="component" value="Unassembled WGS sequence"/>
</dbReference>
<dbReference type="Pfam" id="PF08125">
    <property type="entry name" value="Mannitol_dh_C"/>
    <property type="match status" value="1"/>
</dbReference>
<evidence type="ECO:0000313" key="6">
    <source>
        <dbReference type="EMBL" id="SDJ77663.1"/>
    </source>
</evidence>
<gene>
    <name evidence="6" type="ORF">SAMN05216243_0805</name>
</gene>
<protein>
    <submittedName>
        <fullName evidence="6">Tagaturonate reductase</fullName>
    </submittedName>
</protein>
<keyword evidence="2" id="KW-0520">NAD</keyword>
<evidence type="ECO:0000259" key="4">
    <source>
        <dbReference type="Pfam" id="PF01232"/>
    </source>
</evidence>
<dbReference type="InterPro" id="IPR008927">
    <property type="entry name" value="6-PGluconate_DH-like_C_sf"/>
</dbReference>